<sequence length="140" mass="15642">MSFGVKRRWFAMARHTAGLSTYASYVENKCTTGTGLGAEVFQSAGHYELYGFGQWRGGGYRQKPPQSRCSLLTGFLGVLPYLLVYSFSTARGPTAYLKPHRGRRSHVMLLEVLFGCWLLASCLAATSAWPHRSWPPSCLW</sequence>
<comment type="caution">
    <text evidence="2">The sequence shown here is derived from an EMBL/GenBank/DDBJ whole genome shotgun (WGS) entry which is preliminary data.</text>
</comment>
<feature type="transmembrane region" description="Helical" evidence="1">
    <location>
        <begin position="107"/>
        <end position="129"/>
    </location>
</feature>
<gene>
    <name evidence="2" type="ORF">FQN60_002905</name>
</gene>
<organism evidence="2 3">
    <name type="scientific">Etheostoma spectabile</name>
    <name type="common">orangethroat darter</name>
    <dbReference type="NCBI Taxonomy" id="54343"/>
    <lineage>
        <taxon>Eukaryota</taxon>
        <taxon>Metazoa</taxon>
        <taxon>Chordata</taxon>
        <taxon>Craniata</taxon>
        <taxon>Vertebrata</taxon>
        <taxon>Euteleostomi</taxon>
        <taxon>Actinopterygii</taxon>
        <taxon>Neopterygii</taxon>
        <taxon>Teleostei</taxon>
        <taxon>Neoteleostei</taxon>
        <taxon>Acanthomorphata</taxon>
        <taxon>Eupercaria</taxon>
        <taxon>Perciformes</taxon>
        <taxon>Percoidei</taxon>
        <taxon>Percidae</taxon>
        <taxon>Etheostomatinae</taxon>
        <taxon>Etheostoma</taxon>
    </lineage>
</organism>
<dbReference type="EMBL" id="VOFY01000021">
    <property type="protein sequence ID" value="KAA8581324.1"/>
    <property type="molecule type" value="Genomic_DNA"/>
</dbReference>
<dbReference type="AlphaFoldDB" id="A0A5J5CHL4"/>
<evidence type="ECO:0000313" key="3">
    <source>
        <dbReference type="Proteomes" id="UP000327493"/>
    </source>
</evidence>
<accession>A0A5J5CHL4</accession>
<evidence type="ECO:0000313" key="2">
    <source>
        <dbReference type="EMBL" id="KAA8581324.1"/>
    </source>
</evidence>
<feature type="transmembrane region" description="Helical" evidence="1">
    <location>
        <begin position="69"/>
        <end position="87"/>
    </location>
</feature>
<reference evidence="2 3" key="1">
    <citation type="submission" date="2019-08" db="EMBL/GenBank/DDBJ databases">
        <title>A chromosome-level genome assembly, high-density linkage maps, and genome scans reveal the genomic architecture of hybrid incompatibilities underlying speciation via character displacement in darters (Percidae: Etheostominae).</title>
        <authorList>
            <person name="Moran R.L."/>
            <person name="Catchen J.M."/>
            <person name="Fuller R.C."/>
        </authorList>
    </citation>
    <scope>NUCLEOTIDE SEQUENCE [LARGE SCALE GENOMIC DNA]</scope>
    <source>
        <strain evidence="2">EspeVRDwgs_2016</strain>
        <tissue evidence="2">Muscle</tissue>
    </source>
</reference>
<keyword evidence="1" id="KW-0812">Transmembrane</keyword>
<proteinExistence type="predicted"/>
<protein>
    <submittedName>
        <fullName evidence="2">Uncharacterized protein</fullName>
    </submittedName>
</protein>
<name>A0A5J5CHL4_9PERO</name>
<keyword evidence="3" id="KW-1185">Reference proteome</keyword>
<dbReference type="Proteomes" id="UP000327493">
    <property type="component" value="Chromosome 21"/>
</dbReference>
<keyword evidence="1" id="KW-0472">Membrane</keyword>
<keyword evidence="1" id="KW-1133">Transmembrane helix</keyword>
<evidence type="ECO:0000256" key="1">
    <source>
        <dbReference type="SAM" id="Phobius"/>
    </source>
</evidence>